<dbReference type="EMBL" id="CM046397">
    <property type="protein sequence ID" value="KAI8533737.1"/>
    <property type="molecule type" value="Genomic_DNA"/>
</dbReference>
<keyword evidence="2" id="KW-1185">Reference proteome</keyword>
<organism evidence="1 2">
    <name type="scientific">Rhododendron molle</name>
    <name type="common">Chinese azalea</name>
    <name type="synonym">Azalea mollis</name>
    <dbReference type="NCBI Taxonomy" id="49168"/>
    <lineage>
        <taxon>Eukaryota</taxon>
        <taxon>Viridiplantae</taxon>
        <taxon>Streptophyta</taxon>
        <taxon>Embryophyta</taxon>
        <taxon>Tracheophyta</taxon>
        <taxon>Spermatophyta</taxon>
        <taxon>Magnoliopsida</taxon>
        <taxon>eudicotyledons</taxon>
        <taxon>Gunneridae</taxon>
        <taxon>Pentapetalae</taxon>
        <taxon>asterids</taxon>
        <taxon>Ericales</taxon>
        <taxon>Ericaceae</taxon>
        <taxon>Ericoideae</taxon>
        <taxon>Rhodoreae</taxon>
        <taxon>Rhododendron</taxon>
    </lineage>
</organism>
<comment type="caution">
    <text evidence="1">The sequence shown here is derived from an EMBL/GenBank/DDBJ whole genome shotgun (WGS) entry which is preliminary data.</text>
</comment>
<protein>
    <submittedName>
        <fullName evidence="1">Uncharacterized protein</fullName>
    </submittedName>
</protein>
<accession>A0ACC0LYS8</accession>
<sequence>MARKPNHLVFLLLVLFLFFTISFTSVNARPGPVNAPTGHHHAKAQHWSPYDEIVLALQGVKNTGPSTGEGHSFVDGVQN</sequence>
<evidence type="ECO:0000313" key="2">
    <source>
        <dbReference type="Proteomes" id="UP001062846"/>
    </source>
</evidence>
<evidence type="ECO:0000313" key="1">
    <source>
        <dbReference type="EMBL" id="KAI8533737.1"/>
    </source>
</evidence>
<reference evidence="1" key="1">
    <citation type="submission" date="2022-02" db="EMBL/GenBank/DDBJ databases">
        <title>Plant Genome Project.</title>
        <authorList>
            <person name="Zhang R.-G."/>
        </authorList>
    </citation>
    <scope>NUCLEOTIDE SEQUENCE</scope>
    <source>
        <strain evidence="1">AT1</strain>
    </source>
</reference>
<dbReference type="Proteomes" id="UP001062846">
    <property type="component" value="Chromosome 10"/>
</dbReference>
<proteinExistence type="predicted"/>
<gene>
    <name evidence="1" type="ORF">RHMOL_Rhmol10G0032700</name>
</gene>
<name>A0ACC0LYS8_RHOML</name>